<dbReference type="AlphaFoldDB" id="A0A6S7HVC8"/>
<organism evidence="2 3">
    <name type="scientific">Paramuricea clavata</name>
    <name type="common">Red gorgonian</name>
    <name type="synonym">Violescent sea-whip</name>
    <dbReference type="NCBI Taxonomy" id="317549"/>
    <lineage>
        <taxon>Eukaryota</taxon>
        <taxon>Metazoa</taxon>
        <taxon>Cnidaria</taxon>
        <taxon>Anthozoa</taxon>
        <taxon>Octocorallia</taxon>
        <taxon>Malacalcyonacea</taxon>
        <taxon>Plexauridae</taxon>
        <taxon>Paramuricea</taxon>
    </lineage>
</organism>
<evidence type="ECO:0000313" key="2">
    <source>
        <dbReference type="EMBL" id="CAB4008489.1"/>
    </source>
</evidence>
<feature type="compositionally biased region" description="Basic and acidic residues" evidence="1">
    <location>
        <begin position="1"/>
        <end position="10"/>
    </location>
</feature>
<feature type="region of interest" description="Disordered" evidence="1">
    <location>
        <begin position="1"/>
        <end position="20"/>
    </location>
</feature>
<gene>
    <name evidence="2" type="ORF">PACLA_8A033996</name>
</gene>
<sequence>MSESSGKETEPVNNNADMANVQAGALPYTICTGQKLQQEQDKLAESKNKITADLERLLNQREELGVIKNVVLNLRSRGKEPPSTETRTSSGKMTSSKHLPHSIPPSTQFTKQDTPLWYNKLKHKYSKSDG</sequence>
<feature type="compositionally biased region" description="Polar residues" evidence="1">
    <location>
        <begin position="83"/>
        <end position="97"/>
    </location>
</feature>
<protein>
    <submittedName>
        <fullName evidence="2">Uncharacterized protein</fullName>
    </submittedName>
</protein>
<dbReference type="OrthoDB" id="299638at2759"/>
<accession>A0A6S7HVC8</accession>
<name>A0A6S7HVC8_PARCT</name>
<proteinExistence type="predicted"/>
<dbReference type="Proteomes" id="UP001152795">
    <property type="component" value="Unassembled WGS sequence"/>
</dbReference>
<evidence type="ECO:0000313" key="3">
    <source>
        <dbReference type="Proteomes" id="UP001152795"/>
    </source>
</evidence>
<feature type="compositionally biased region" description="Polar residues" evidence="1">
    <location>
        <begin position="104"/>
        <end position="113"/>
    </location>
</feature>
<reference evidence="2" key="1">
    <citation type="submission" date="2020-04" db="EMBL/GenBank/DDBJ databases">
        <authorList>
            <person name="Alioto T."/>
            <person name="Alioto T."/>
            <person name="Gomez Garrido J."/>
        </authorList>
    </citation>
    <scope>NUCLEOTIDE SEQUENCE</scope>
    <source>
        <strain evidence="2">A484AB</strain>
    </source>
</reference>
<dbReference type="EMBL" id="CACRXK020006138">
    <property type="protein sequence ID" value="CAB4008489.1"/>
    <property type="molecule type" value="Genomic_DNA"/>
</dbReference>
<comment type="caution">
    <text evidence="2">The sequence shown here is derived from an EMBL/GenBank/DDBJ whole genome shotgun (WGS) entry which is preliminary data.</text>
</comment>
<feature type="region of interest" description="Disordered" evidence="1">
    <location>
        <begin position="76"/>
        <end position="114"/>
    </location>
</feature>
<keyword evidence="3" id="KW-1185">Reference proteome</keyword>
<evidence type="ECO:0000256" key="1">
    <source>
        <dbReference type="SAM" id="MobiDB-lite"/>
    </source>
</evidence>